<dbReference type="AlphaFoldDB" id="A0A0E9T4D1"/>
<evidence type="ECO:0000313" key="1">
    <source>
        <dbReference type="EMBL" id="JAH48541.1"/>
    </source>
</evidence>
<reference evidence="1" key="1">
    <citation type="submission" date="2014-11" db="EMBL/GenBank/DDBJ databases">
        <authorList>
            <person name="Amaro Gonzalez C."/>
        </authorList>
    </citation>
    <scope>NUCLEOTIDE SEQUENCE</scope>
</reference>
<protein>
    <submittedName>
        <fullName evidence="1">Uncharacterized protein</fullName>
    </submittedName>
</protein>
<proteinExistence type="predicted"/>
<reference evidence="1" key="2">
    <citation type="journal article" date="2015" name="Fish Shellfish Immunol.">
        <title>Early steps in the European eel (Anguilla anguilla)-Vibrio vulnificus interaction in the gills: Role of the RtxA13 toxin.</title>
        <authorList>
            <person name="Callol A."/>
            <person name="Pajuelo D."/>
            <person name="Ebbesson L."/>
            <person name="Teles M."/>
            <person name="MacKenzie S."/>
            <person name="Amaro C."/>
        </authorList>
    </citation>
    <scope>NUCLEOTIDE SEQUENCE</scope>
</reference>
<accession>A0A0E9T4D1</accession>
<dbReference type="EMBL" id="GBXM01060036">
    <property type="protein sequence ID" value="JAH48541.1"/>
    <property type="molecule type" value="Transcribed_RNA"/>
</dbReference>
<organism evidence="1">
    <name type="scientific">Anguilla anguilla</name>
    <name type="common">European freshwater eel</name>
    <name type="synonym">Muraena anguilla</name>
    <dbReference type="NCBI Taxonomy" id="7936"/>
    <lineage>
        <taxon>Eukaryota</taxon>
        <taxon>Metazoa</taxon>
        <taxon>Chordata</taxon>
        <taxon>Craniata</taxon>
        <taxon>Vertebrata</taxon>
        <taxon>Euteleostomi</taxon>
        <taxon>Actinopterygii</taxon>
        <taxon>Neopterygii</taxon>
        <taxon>Teleostei</taxon>
        <taxon>Anguilliformes</taxon>
        <taxon>Anguillidae</taxon>
        <taxon>Anguilla</taxon>
    </lineage>
</organism>
<name>A0A0E9T4D1_ANGAN</name>
<sequence>MSLTQFEIVQCPCFIFCNL</sequence>